<dbReference type="Proteomes" id="UP000027186">
    <property type="component" value="Chromosome"/>
</dbReference>
<evidence type="ECO:0000313" key="3">
    <source>
        <dbReference type="Proteomes" id="UP000027186"/>
    </source>
</evidence>
<reference evidence="2 3" key="1">
    <citation type="journal article" date="2014" name="Genome Announc.">
        <title>Complete Genome Sequence of the Model Rhizosphere Strain Azospirillum brasilense Az39, Successfully Applied in Agriculture.</title>
        <authorList>
            <person name="Rivera D."/>
            <person name="Revale S."/>
            <person name="Molina R."/>
            <person name="Gualpa J."/>
            <person name="Puente M."/>
            <person name="Maroniche G."/>
            <person name="Paris G."/>
            <person name="Baker D."/>
            <person name="Clavijo B."/>
            <person name="McLay K."/>
            <person name="Spaepen S."/>
            <person name="Perticari A."/>
            <person name="Vazquez M."/>
            <person name="Wisniewski-Dye F."/>
            <person name="Watkins C."/>
            <person name="Martinez-Abarca F."/>
            <person name="Vanderleyden J."/>
            <person name="Cassan F."/>
        </authorList>
    </citation>
    <scope>NUCLEOTIDE SEQUENCE [LARGE SCALE GENOMIC DNA]</scope>
    <source>
        <strain evidence="2 3">Az39</strain>
    </source>
</reference>
<keyword evidence="1" id="KW-0472">Membrane</keyword>
<dbReference type="KEGG" id="abq:ABAZ39_13025"/>
<dbReference type="AlphaFoldDB" id="A0A060DPS5"/>
<evidence type="ECO:0000256" key="1">
    <source>
        <dbReference type="SAM" id="Phobius"/>
    </source>
</evidence>
<name>A0A060DPS5_9PROT</name>
<feature type="transmembrane region" description="Helical" evidence="1">
    <location>
        <begin position="46"/>
        <end position="66"/>
    </location>
</feature>
<protein>
    <submittedName>
        <fullName evidence="2">Uncharacterized protein</fullName>
    </submittedName>
</protein>
<gene>
    <name evidence="2" type="ORF">ABAZ39_13025</name>
</gene>
<proteinExistence type="predicted"/>
<feature type="transmembrane region" description="Helical" evidence="1">
    <location>
        <begin position="21"/>
        <end position="40"/>
    </location>
</feature>
<dbReference type="EMBL" id="CP007793">
    <property type="protein sequence ID" value="AIB12894.1"/>
    <property type="molecule type" value="Genomic_DNA"/>
</dbReference>
<keyword evidence="1" id="KW-1133">Transmembrane helix</keyword>
<evidence type="ECO:0000313" key="2">
    <source>
        <dbReference type="EMBL" id="AIB12894.1"/>
    </source>
</evidence>
<sequence length="88" mass="8691">MTEGNGTMKRPSTYGVEPKTIAALGGVGAVCGAVTAVLVGKSVANILGTAAVTGLACAIVGVVVSLHRKDSAEIIPSADREGRLKDAA</sequence>
<accession>A0A060DPS5</accession>
<keyword evidence="1" id="KW-0812">Transmembrane</keyword>
<organism evidence="2 3">
    <name type="scientific">Azospirillum argentinense</name>
    <dbReference type="NCBI Taxonomy" id="2970906"/>
    <lineage>
        <taxon>Bacteria</taxon>
        <taxon>Pseudomonadati</taxon>
        <taxon>Pseudomonadota</taxon>
        <taxon>Alphaproteobacteria</taxon>
        <taxon>Rhodospirillales</taxon>
        <taxon>Azospirillaceae</taxon>
        <taxon>Azospirillum</taxon>
    </lineage>
</organism>